<dbReference type="GeneID" id="116662082"/>
<protein>
    <submittedName>
        <fullName evidence="5">Uncharacterized protein LOC116662082</fullName>
    </submittedName>
</protein>
<feature type="region of interest" description="Disordered" evidence="3">
    <location>
        <begin position="310"/>
        <end position="330"/>
    </location>
</feature>
<sequence length="567" mass="61987">MAGLQTEQALAGGRCEEASSLRVEAVRQGAAAAAAAAASTEAEVVGMGEALVLLADDMVEVVAEEQEEQESQEEEEEEEVQAKERDEKPRKQGRAEPGRGPPTSLSPLEALGALQLELSAVNAQANRAYLRLKRTVRRRREPRLERRRAIIQDIPGFWAKAIVSHPQLSALISDQDEDVLSYMITLEAQELGRPEYRCRLMFFFRSNPYFCNQVILKEYHLSFAGYRACSSTPVQWFWDYERGAPSRRQDAVSLNFLNWLSGHDCPGSDRIAEIIGEDLWPNPLRCYPREQGAGRARRLLQRALAARGLRRPCERQQEGSSGQTRARAEPWRARASRWEARWGHWGARDIGRKGRAVEGRRKAAVSEARTRTLTTGCGSGARGAQVREADQQRCLSNWHTLALSARKAAVKAKAGTGAHLEAGRERNHLQGRSHCGQKSLPSVCGAEGVPCGGRRPGWRPKHLTVWAAKHHCSGRGGGWGAGGSSVPANRVVPLPVSLCTGWPGLRLAQCRAIPAATDAGHLCWLGERHGLASLAQEGPSCNGVDTPTSGLWGSAGPGGEVFYFRAG</sequence>
<accession>A0A8B8SNC0</accession>
<organism evidence="4 5">
    <name type="scientific">Camelus ferus</name>
    <name type="common">Wild bactrian camel</name>
    <name type="synonym">Camelus bactrianus ferus</name>
    <dbReference type="NCBI Taxonomy" id="419612"/>
    <lineage>
        <taxon>Eukaryota</taxon>
        <taxon>Metazoa</taxon>
        <taxon>Chordata</taxon>
        <taxon>Craniata</taxon>
        <taxon>Vertebrata</taxon>
        <taxon>Euteleostomi</taxon>
        <taxon>Mammalia</taxon>
        <taxon>Eutheria</taxon>
        <taxon>Laurasiatheria</taxon>
        <taxon>Artiodactyla</taxon>
        <taxon>Tylopoda</taxon>
        <taxon>Camelidae</taxon>
        <taxon>Camelus</taxon>
    </lineage>
</organism>
<dbReference type="InterPro" id="IPR037231">
    <property type="entry name" value="NAP-like_sf"/>
</dbReference>
<feature type="compositionally biased region" description="Basic and acidic residues" evidence="3">
    <location>
        <begin position="80"/>
        <end position="97"/>
    </location>
</feature>
<dbReference type="Gene3D" id="3.30.1120.90">
    <property type="entry name" value="Nucleosome assembly protein"/>
    <property type="match status" value="1"/>
</dbReference>
<dbReference type="Proteomes" id="UP000694856">
    <property type="component" value="Chromosome X"/>
</dbReference>
<dbReference type="InterPro" id="IPR002164">
    <property type="entry name" value="NAP_family"/>
</dbReference>
<gene>
    <name evidence="5" type="primary">LOC116662082</name>
</gene>
<dbReference type="PANTHER" id="PTHR11875">
    <property type="entry name" value="TESTIS-SPECIFIC Y-ENCODED PROTEIN"/>
    <property type="match status" value="1"/>
</dbReference>
<evidence type="ECO:0000256" key="1">
    <source>
        <dbReference type="ARBA" id="ARBA00009947"/>
    </source>
</evidence>
<proteinExistence type="inferred from homology"/>
<dbReference type="GO" id="GO:0005634">
    <property type="term" value="C:nucleus"/>
    <property type="evidence" value="ECO:0007669"/>
    <property type="project" value="InterPro"/>
</dbReference>
<dbReference type="GO" id="GO:0006334">
    <property type="term" value="P:nucleosome assembly"/>
    <property type="evidence" value="ECO:0007669"/>
    <property type="project" value="InterPro"/>
</dbReference>
<feature type="region of interest" description="Disordered" evidence="3">
    <location>
        <begin position="61"/>
        <end position="107"/>
    </location>
</feature>
<name>A0A8B8SNC0_CAMFR</name>
<evidence type="ECO:0000313" key="4">
    <source>
        <dbReference type="Proteomes" id="UP000694856"/>
    </source>
</evidence>
<dbReference type="AlphaFoldDB" id="A0A8B8SNC0"/>
<keyword evidence="4" id="KW-1185">Reference proteome</keyword>
<evidence type="ECO:0000256" key="3">
    <source>
        <dbReference type="SAM" id="MobiDB-lite"/>
    </source>
</evidence>
<dbReference type="SUPFAM" id="SSF143113">
    <property type="entry name" value="NAP-like"/>
    <property type="match status" value="1"/>
</dbReference>
<evidence type="ECO:0000256" key="2">
    <source>
        <dbReference type="RuleBase" id="RU003876"/>
    </source>
</evidence>
<feature type="compositionally biased region" description="Acidic residues" evidence="3">
    <location>
        <begin position="61"/>
        <end position="79"/>
    </location>
</feature>
<dbReference type="Pfam" id="PF00956">
    <property type="entry name" value="NAP"/>
    <property type="match status" value="1"/>
</dbReference>
<dbReference type="Gene3D" id="1.20.5.1500">
    <property type="match status" value="1"/>
</dbReference>
<comment type="similarity">
    <text evidence="1 2">Belongs to the nucleosome assembly protein (NAP) family.</text>
</comment>
<dbReference type="KEGG" id="cfr:116662082"/>
<reference evidence="5" key="1">
    <citation type="submission" date="2025-08" db="UniProtKB">
        <authorList>
            <consortium name="RefSeq"/>
        </authorList>
    </citation>
    <scope>IDENTIFICATION</scope>
    <source>
        <tissue evidence="5">Ear skin</tissue>
    </source>
</reference>
<dbReference type="RefSeq" id="XP_032331244.1">
    <property type="nucleotide sequence ID" value="XM_032475353.1"/>
</dbReference>
<evidence type="ECO:0000313" key="5">
    <source>
        <dbReference type="RefSeq" id="XP_032331244.1"/>
    </source>
</evidence>